<evidence type="ECO:0000313" key="3">
    <source>
        <dbReference type="Proteomes" id="UP001500420"/>
    </source>
</evidence>
<dbReference type="RefSeq" id="WP_343773164.1">
    <property type="nucleotide sequence ID" value="NZ_BAAADV010000001.1"/>
</dbReference>
<organism evidence="2 3">
    <name type="scientific">Natronoarchaeum mannanilyticum</name>
    <dbReference type="NCBI Taxonomy" id="926360"/>
    <lineage>
        <taxon>Archaea</taxon>
        <taxon>Methanobacteriati</taxon>
        <taxon>Methanobacteriota</taxon>
        <taxon>Stenosarchaea group</taxon>
        <taxon>Halobacteria</taxon>
        <taxon>Halobacteriales</taxon>
        <taxon>Natronoarchaeaceae</taxon>
    </lineage>
</organism>
<evidence type="ECO:0000259" key="1">
    <source>
        <dbReference type="Pfam" id="PF13712"/>
    </source>
</evidence>
<dbReference type="AlphaFoldDB" id="A0AAV3T8V6"/>
<keyword evidence="3" id="KW-1185">Reference proteome</keyword>
<comment type="caution">
    <text evidence="2">The sequence shown here is derived from an EMBL/GenBank/DDBJ whole genome shotgun (WGS) entry which is preliminary data.</text>
</comment>
<gene>
    <name evidence="2" type="ORF">GCM10009020_13510</name>
</gene>
<dbReference type="Gene3D" id="3.90.550.10">
    <property type="entry name" value="Spore Coat Polysaccharide Biosynthesis Protein SpsA, Chain A"/>
    <property type="match status" value="1"/>
</dbReference>
<evidence type="ECO:0000313" key="2">
    <source>
        <dbReference type="EMBL" id="GAA0668931.1"/>
    </source>
</evidence>
<protein>
    <recommendedName>
        <fullName evidence="1">Streptomycin biosynthesis protein StrF domain-containing protein</fullName>
    </recommendedName>
</protein>
<dbReference type="CDD" id="cd00761">
    <property type="entry name" value="Glyco_tranf_GTA_type"/>
    <property type="match status" value="1"/>
</dbReference>
<sequence length="316" mass="36553">MSETKISVITVYNDQRVLEEWLLDSLSGQDFEEFETITIDNRDGIFPSAAEALNYGASQASGEYYVFIHQDVRLLTESWLQELYDYLSTAPELGMAGVTGMAADGECREDRARNIIFHGRPPTDEERKSLAEDIARPWTKKELTEEDQINQEELRYVLNHKEVVFPATGNEISEPELVQTVDELLMAVPSDIFDERSFNTEVCDGWHLYGVEYALYLNYRSPHSVYVLPLNVWHRSTGLTMGNEYYKTLDRIVAEYKDDGVKNIYATTGDWPVRRSVTYLHRFSIFRITNRLVNMIGKAMNNPRKAIRFLRHKARL</sequence>
<proteinExistence type="predicted"/>
<dbReference type="Proteomes" id="UP001500420">
    <property type="component" value="Unassembled WGS sequence"/>
</dbReference>
<accession>A0AAV3T8V6</accession>
<dbReference type="Pfam" id="PF13712">
    <property type="entry name" value="Glyco_tranf_2_5"/>
    <property type="match status" value="1"/>
</dbReference>
<reference evidence="2 3" key="1">
    <citation type="journal article" date="2019" name="Int. J. Syst. Evol. Microbiol.">
        <title>The Global Catalogue of Microorganisms (GCM) 10K type strain sequencing project: providing services to taxonomists for standard genome sequencing and annotation.</title>
        <authorList>
            <consortium name="The Broad Institute Genomics Platform"/>
            <consortium name="The Broad Institute Genome Sequencing Center for Infectious Disease"/>
            <person name="Wu L."/>
            <person name="Ma J."/>
        </authorList>
    </citation>
    <scope>NUCLEOTIDE SEQUENCE [LARGE SCALE GENOMIC DNA]</scope>
    <source>
        <strain evidence="2 3">JCM 16328</strain>
    </source>
</reference>
<name>A0AAV3T8V6_9EURY</name>
<feature type="domain" description="Streptomycin biosynthesis protein StrF" evidence="1">
    <location>
        <begin position="8"/>
        <end position="256"/>
    </location>
</feature>
<dbReference type="InterPro" id="IPR059123">
    <property type="entry name" value="StrF_dom"/>
</dbReference>
<dbReference type="SUPFAM" id="SSF53448">
    <property type="entry name" value="Nucleotide-diphospho-sugar transferases"/>
    <property type="match status" value="1"/>
</dbReference>
<dbReference type="EMBL" id="BAAADV010000001">
    <property type="protein sequence ID" value="GAA0668931.1"/>
    <property type="molecule type" value="Genomic_DNA"/>
</dbReference>
<dbReference type="InterPro" id="IPR029044">
    <property type="entry name" value="Nucleotide-diphossugar_trans"/>
</dbReference>